<dbReference type="Proteomes" id="UP000016933">
    <property type="component" value="Unassembled WGS sequence"/>
</dbReference>
<reference evidence="2 3" key="2">
    <citation type="journal article" date="2012" name="PLoS Pathog.">
        <title>Diverse lifestyles and strategies of plant pathogenesis encoded in the genomes of eighteen Dothideomycetes fungi.</title>
        <authorList>
            <person name="Ohm R.A."/>
            <person name="Feau N."/>
            <person name="Henrissat B."/>
            <person name="Schoch C.L."/>
            <person name="Horwitz B.A."/>
            <person name="Barry K.W."/>
            <person name="Condon B.J."/>
            <person name="Copeland A.C."/>
            <person name="Dhillon B."/>
            <person name="Glaser F."/>
            <person name="Hesse C.N."/>
            <person name="Kosti I."/>
            <person name="LaButti K."/>
            <person name="Lindquist E.A."/>
            <person name="Lucas S."/>
            <person name="Salamov A.A."/>
            <person name="Bradshaw R.E."/>
            <person name="Ciuffetti L."/>
            <person name="Hamelin R.C."/>
            <person name="Kema G.H.J."/>
            <person name="Lawrence C."/>
            <person name="Scott J.A."/>
            <person name="Spatafora J.W."/>
            <person name="Turgeon B.G."/>
            <person name="de Wit P.J.G.M."/>
            <person name="Zhong S."/>
            <person name="Goodwin S.B."/>
            <person name="Grigoriev I.V."/>
        </authorList>
    </citation>
    <scope>NUCLEOTIDE SEQUENCE [LARGE SCALE GENOMIC DNA]</scope>
    <source>
        <strain evidence="3">NZE10 / CBS 128990</strain>
    </source>
</reference>
<reference evidence="3" key="1">
    <citation type="journal article" date="2012" name="PLoS Genet.">
        <title>The genomes of the fungal plant pathogens Cladosporium fulvum and Dothistroma septosporum reveal adaptation to different hosts and lifestyles but also signatures of common ancestry.</title>
        <authorList>
            <person name="de Wit P.J.G.M."/>
            <person name="van der Burgt A."/>
            <person name="Oekmen B."/>
            <person name="Stergiopoulos I."/>
            <person name="Abd-Elsalam K.A."/>
            <person name="Aerts A.L."/>
            <person name="Bahkali A.H."/>
            <person name="Beenen H.G."/>
            <person name="Chettri P."/>
            <person name="Cox M.P."/>
            <person name="Datema E."/>
            <person name="de Vries R.P."/>
            <person name="Dhillon B."/>
            <person name="Ganley A.R."/>
            <person name="Griffiths S.A."/>
            <person name="Guo Y."/>
            <person name="Hamelin R.C."/>
            <person name="Henrissat B."/>
            <person name="Kabir M.S."/>
            <person name="Jashni M.K."/>
            <person name="Kema G."/>
            <person name="Klaubauf S."/>
            <person name="Lapidus A."/>
            <person name="Levasseur A."/>
            <person name="Lindquist E."/>
            <person name="Mehrabi R."/>
            <person name="Ohm R.A."/>
            <person name="Owen T.J."/>
            <person name="Salamov A."/>
            <person name="Schwelm A."/>
            <person name="Schijlen E."/>
            <person name="Sun H."/>
            <person name="van den Burg H.A."/>
            <person name="van Ham R.C.H.J."/>
            <person name="Zhang S."/>
            <person name="Goodwin S.B."/>
            <person name="Grigoriev I.V."/>
            <person name="Collemare J."/>
            <person name="Bradshaw R.E."/>
        </authorList>
    </citation>
    <scope>NUCLEOTIDE SEQUENCE [LARGE SCALE GENOMIC DNA]</scope>
    <source>
        <strain evidence="3">NZE10 / CBS 128990</strain>
    </source>
</reference>
<accession>N1PPM2</accession>
<dbReference type="EMBL" id="KB446539">
    <property type="protein sequence ID" value="EME44379.1"/>
    <property type="molecule type" value="Genomic_DNA"/>
</dbReference>
<evidence type="ECO:0000313" key="2">
    <source>
        <dbReference type="EMBL" id="EME44379.1"/>
    </source>
</evidence>
<protein>
    <submittedName>
        <fullName evidence="2">Uncharacterized protein</fullName>
    </submittedName>
</protein>
<evidence type="ECO:0000256" key="1">
    <source>
        <dbReference type="SAM" id="MobiDB-lite"/>
    </source>
</evidence>
<feature type="non-terminal residue" evidence="2">
    <location>
        <position position="1"/>
    </location>
</feature>
<dbReference type="HOGENOM" id="CLU_2460716_0_0_1"/>
<feature type="region of interest" description="Disordered" evidence="1">
    <location>
        <begin position="67"/>
        <end position="89"/>
    </location>
</feature>
<organism evidence="2 3">
    <name type="scientific">Dothistroma septosporum (strain NZE10 / CBS 128990)</name>
    <name type="common">Red band needle blight fungus</name>
    <name type="synonym">Mycosphaerella pini</name>
    <dbReference type="NCBI Taxonomy" id="675120"/>
    <lineage>
        <taxon>Eukaryota</taxon>
        <taxon>Fungi</taxon>
        <taxon>Dikarya</taxon>
        <taxon>Ascomycota</taxon>
        <taxon>Pezizomycotina</taxon>
        <taxon>Dothideomycetes</taxon>
        <taxon>Dothideomycetidae</taxon>
        <taxon>Mycosphaerellales</taxon>
        <taxon>Mycosphaerellaceae</taxon>
        <taxon>Dothistroma</taxon>
    </lineage>
</organism>
<keyword evidence="3" id="KW-1185">Reference proteome</keyword>
<feature type="compositionally biased region" description="Basic residues" evidence="1">
    <location>
        <begin position="36"/>
        <end position="48"/>
    </location>
</feature>
<gene>
    <name evidence="2" type="ORF">DOTSEDRAFT_72018</name>
</gene>
<feature type="region of interest" description="Disordered" evidence="1">
    <location>
        <begin position="1"/>
        <end position="48"/>
    </location>
</feature>
<feature type="compositionally biased region" description="Basic residues" evidence="1">
    <location>
        <begin position="1"/>
        <end position="20"/>
    </location>
</feature>
<sequence>DHVHRSSKIRIWKTRQHGAPHNRAGSIPGQNNSLSKRSRVRHGKRPQLHRTGCFAGNLLLCHTENDGVRWPSARPSIPQQQERGLKEWE</sequence>
<evidence type="ECO:0000313" key="3">
    <source>
        <dbReference type="Proteomes" id="UP000016933"/>
    </source>
</evidence>
<proteinExistence type="predicted"/>
<dbReference type="AlphaFoldDB" id="N1PPM2"/>
<name>N1PPM2_DOTSN</name>